<reference evidence="2" key="1">
    <citation type="journal article" date="2020" name="Stud. Mycol.">
        <title>101 Dothideomycetes genomes: a test case for predicting lifestyles and emergence of pathogens.</title>
        <authorList>
            <person name="Haridas S."/>
            <person name="Albert R."/>
            <person name="Binder M."/>
            <person name="Bloem J."/>
            <person name="Labutti K."/>
            <person name="Salamov A."/>
            <person name="Andreopoulos B."/>
            <person name="Baker S."/>
            <person name="Barry K."/>
            <person name="Bills G."/>
            <person name="Bluhm B."/>
            <person name="Cannon C."/>
            <person name="Castanera R."/>
            <person name="Culley D."/>
            <person name="Daum C."/>
            <person name="Ezra D."/>
            <person name="Gonzalez J."/>
            <person name="Henrissat B."/>
            <person name="Kuo A."/>
            <person name="Liang C."/>
            <person name="Lipzen A."/>
            <person name="Lutzoni F."/>
            <person name="Magnuson J."/>
            <person name="Mondo S."/>
            <person name="Nolan M."/>
            <person name="Ohm R."/>
            <person name="Pangilinan J."/>
            <person name="Park H.-J."/>
            <person name="Ramirez L."/>
            <person name="Alfaro M."/>
            <person name="Sun H."/>
            <person name="Tritt A."/>
            <person name="Yoshinaga Y."/>
            <person name="Zwiers L.-H."/>
            <person name="Turgeon B."/>
            <person name="Goodwin S."/>
            <person name="Spatafora J."/>
            <person name="Crous P."/>
            <person name="Grigoriev I."/>
        </authorList>
    </citation>
    <scope>NUCLEOTIDE SEQUENCE</scope>
    <source>
        <strain evidence="2">CBS 480.64</strain>
    </source>
</reference>
<proteinExistence type="predicted"/>
<accession>A0A6A7BRL3</accession>
<keyword evidence="3" id="KW-1185">Reference proteome</keyword>
<dbReference type="AlphaFoldDB" id="A0A6A7BRL3"/>
<evidence type="ECO:0000313" key="3">
    <source>
        <dbReference type="Proteomes" id="UP000799421"/>
    </source>
</evidence>
<dbReference type="EMBL" id="MU006046">
    <property type="protein sequence ID" value="KAF2857395.1"/>
    <property type="molecule type" value="Genomic_DNA"/>
</dbReference>
<gene>
    <name evidence="2" type="ORF">K470DRAFT_266874</name>
</gene>
<evidence type="ECO:0000313" key="2">
    <source>
        <dbReference type="EMBL" id="KAF2857395.1"/>
    </source>
</evidence>
<keyword evidence="1" id="KW-0175">Coiled coil</keyword>
<organism evidence="2 3">
    <name type="scientific">Piedraia hortae CBS 480.64</name>
    <dbReference type="NCBI Taxonomy" id="1314780"/>
    <lineage>
        <taxon>Eukaryota</taxon>
        <taxon>Fungi</taxon>
        <taxon>Dikarya</taxon>
        <taxon>Ascomycota</taxon>
        <taxon>Pezizomycotina</taxon>
        <taxon>Dothideomycetes</taxon>
        <taxon>Dothideomycetidae</taxon>
        <taxon>Capnodiales</taxon>
        <taxon>Piedraiaceae</taxon>
        <taxon>Piedraia</taxon>
    </lineage>
</organism>
<sequence length="239" mass="26471">MTLLTSGTVTILKQQLAERNRQVTLLKIERAKELELAIKNDRIYFQTVNGLEQADACSLAECEKRASAVQAEEMRQIAVKKALKEAEDQLTAQYNALNLMKGELAASLNEMAELNERAAQWAHTNQDELQEAAKFQSAATENLKAAQVSVLVEKKHNKDIQAAFAHELDTKSDEVATLTKQLATASQQISQKTGHGRAGPPYMANKPASLLSLHRFRTWIFNLCEGESVARALAQLARI</sequence>
<protein>
    <submittedName>
        <fullName evidence="2">Uncharacterized protein</fullName>
    </submittedName>
</protein>
<feature type="coiled-coil region" evidence="1">
    <location>
        <begin position="80"/>
        <end position="131"/>
    </location>
</feature>
<evidence type="ECO:0000256" key="1">
    <source>
        <dbReference type="SAM" id="Coils"/>
    </source>
</evidence>
<dbReference type="Proteomes" id="UP000799421">
    <property type="component" value="Unassembled WGS sequence"/>
</dbReference>
<name>A0A6A7BRL3_9PEZI</name>